<keyword evidence="14" id="KW-1185">Reference proteome</keyword>
<dbReference type="GO" id="GO:0046872">
    <property type="term" value="F:metal ion binding"/>
    <property type="evidence" value="ECO:0007669"/>
    <property type="project" value="UniProtKB-KW"/>
</dbReference>
<keyword evidence="5" id="KW-0479">Metal-binding</keyword>
<dbReference type="PRINTS" id="PR00111">
    <property type="entry name" value="ABHYDROLASE"/>
</dbReference>
<evidence type="ECO:0000256" key="3">
    <source>
        <dbReference type="ARBA" id="ARBA00006702"/>
    </source>
</evidence>
<dbReference type="SUPFAM" id="SSF53474">
    <property type="entry name" value="alpha/beta-Hydrolases"/>
    <property type="match status" value="1"/>
</dbReference>
<dbReference type="SMART" id="SM00332">
    <property type="entry name" value="PP2Cc"/>
    <property type="match status" value="1"/>
</dbReference>
<evidence type="ECO:0000256" key="5">
    <source>
        <dbReference type="ARBA" id="ARBA00022723"/>
    </source>
</evidence>
<dbReference type="AlphaFoldDB" id="A0A4S4D792"/>
<evidence type="ECO:0000256" key="8">
    <source>
        <dbReference type="ARBA" id="ARBA00022912"/>
    </source>
</evidence>
<dbReference type="SMART" id="SM00331">
    <property type="entry name" value="PP2C_SIG"/>
    <property type="match status" value="1"/>
</dbReference>
<dbReference type="SUPFAM" id="SSF81606">
    <property type="entry name" value="PP2C-like"/>
    <property type="match status" value="1"/>
</dbReference>
<comment type="cofactor">
    <cofactor evidence="2">
        <name>Mg(2+)</name>
        <dbReference type="ChEBI" id="CHEBI:18420"/>
    </cofactor>
</comment>
<dbReference type="EC" id="3.1.3.16" evidence="4"/>
<evidence type="ECO:0000256" key="2">
    <source>
        <dbReference type="ARBA" id="ARBA00001946"/>
    </source>
</evidence>
<dbReference type="Proteomes" id="UP000306102">
    <property type="component" value="Unassembled WGS sequence"/>
</dbReference>
<dbReference type="InterPro" id="IPR036457">
    <property type="entry name" value="PPM-type-like_dom_sf"/>
</dbReference>
<dbReference type="Gene3D" id="3.40.50.1820">
    <property type="entry name" value="alpha/beta hydrolase"/>
    <property type="match status" value="1"/>
</dbReference>
<organism evidence="13 14">
    <name type="scientific">Camellia sinensis var. sinensis</name>
    <name type="common">China tea</name>
    <dbReference type="NCBI Taxonomy" id="542762"/>
    <lineage>
        <taxon>Eukaryota</taxon>
        <taxon>Viridiplantae</taxon>
        <taxon>Streptophyta</taxon>
        <taxon>Embryophyta</taxon>
        <taxon>Tracheophyta</taxon>
        <taxon>Spermatophyta</taxon>
        <taxon>Magnoliopsida</taxon>
        <taxon>eudicotyledons</taxon>
        <taxon>Gunneridae</taxon>
        <taxon>Pentapetalae</taxon>
        <taxon>asterids</taxon>
        <taxon>Ericales</taxon>
        <taxon>Theaceae</taxon>
        <taxon>Camellia</taxon>
    </lineage>
</organism>
<dbReference type="PANTHER" id="PTHR43139:SF7">
    <property type="entry name" value="ALPHA_BETA-HYDROLASES SUPERFAMILY PROTEIN"/>
    <property type="match status" value="1"/>
</dbReference>
<keyword evidence="7" id="KW-0460">Magnesium</keyword>
<evidence type="ECO:0000256" key="6">
    <source>
        <dbReference type="ARBA" id="ARBA00022801"/>
    </source>
</evidence>
<comment type="similarity">
    <text evidence="3">Belongs to the PP2C family.</text>
</comment>
<keyword evidence="6" id="KW-0378">Hydrolase</keyword>
<proteinExistence type="inferred from homology"/>
<evidence type="ECO:0000256" key="1">
    <source>
        <dbReference type="ARBA" id="ARBA00001936"/>
    </source>
</evidence>
<accession>A0A4S4D792</accession>
<gene>
    <name evidence="13" type="ORF">TEA_022396</name>
</gene>
<dbReference type="FunFam" id="3.60.40.10:FF:000010">
    <property type="entry name" value="Probable protein phosphatase 2C 39"/>
    <property type="match status" value="1"/>
</dbReference>
<dbReference type="PROSITE" id="PS51746">
    <property type="entry name" value="PPM_2"/>
    <property type="match status" value="1"/>
</dbReference>
<evidence type="ECO:0000313" key="13">
    <source>
        <dbReference type="EMBL" id="THF98278.1"/>
    </source>
</evidence>
<dbReference type="Pfam" id="PF12697">
    <property type="entry name" value="Abhydrolase_6"/>
    <property type="match status" value="1"/>
</dbReference>
<feature type="domain" description="PPM-type phosphatase" evidence="12">
    <location>
        <begin position="45"/>
        <end position="292"/>
    </location>
</feature>
<dbReference type="CDD" id="cd00143">
    <property type="entry name" value="PP2Cc"/>
    <property type="match status" value="1"/>
</dbReference>
<comment type="catalytic activity">
    <reaction evidence="10">
        <text>O-phospho-L-seryl-[protein] + H2O = L-seryl-[protein] + phosphate</text>
        <dbReference type="Rhea" id="RHEA:20629"/>
        <dbReference type="Rhea" id="RHEA-COMP:9863"/>
        <dbReference type="Rhea" id="RHEA-COMP:11604"/>
        <dbReference type="ChEBI" id="CHEBI:15377"/>
        <dbReference type="ChEBI" id="CHEBI:29999"/>
        <dbReference type="ChEBI" id="CHEBI:43474"/>
        <dbReference type="ChEBI" id="CHEBI:83421"/>
        <dbReference type="EC" id="3.1.3.16"/>
    </reaction>
</comment>
<dbReference type="Gene3D" id="3.60.40.10">
    <property type="entry name" value="PPM-type phosphatase domain"/>
    <property type="match status" value="1"/>
</dbReference>
<evidence type="ECO:0000256" key="11">
    <source>
        <dbReference type="ARBA" id="ARBA00048336"/>
    </source>
</evidence>
<comment type="caution">
    <text evidence="13">The sequence shown here is derived from an EMBL/GenBank/DDBJ whole genome shotgun (WGS) entry which is preliminary data.</text>
</comment>
<dbReference type="GO" id="GO:0004722">
    <property type="term" value="F:protein serine/threonine phosphatase activity"/>
    <property type="evidence" value="ECO:0007669"/>
    <property type="project" value="UniProtKB-EC"/>
</dbReference>
<comment type="cofactor">
    <cofactor evidence="1">
        <name>Mn(2+)</name>
        <dbReference type="ChEBI" id="CHEBI:29035"/>
    </cofactor>
</comment>
<dbReference type="InterPro" id="IPR001932">
    <property type="entry name" value="PPM-type_phosphatase-like_dom"/>
</dbReference>
<name>A0A4S4D792_CAMSN</name>
<comment type="catalytic activity">
    <reaction evidence="11">
        <text>O-phospho-L-threonyl-[protein] + H2O = L-threonyl-[protein] + phosphate</text>
        <dbReference type="Rhea" id="RHEA:47004"/>
        <dbReference type="Rhea" id="RHEA-COMP:11060"/>
        <dbReference type="Rhea" id="RHEA-COMP:11605"/>
        <dbReference type="ChEBI" id="CHEBI:15377"/>
        <dbReference type="ChEBI" id="CHEBI:30013"/>
        <dbReference type="ChEBI" id="CHEBI:43474"/>
        <dbReference type="ChEBI" id="CHEBI:61977"/>
        <dbReference type="EC" id="3.1.3.16"/>
    </reaction>
</comment>
<keyword evidence="8" id="KW-0904">Protein phosphatase</keyword>
<evidence type="ECO:0000259" key="12">
    <source>
        <dbReference type="PROSITE" id="PS51746"/>
    </source>
</evidence>
<evidence type="ECO:0000256" key="4">
    <source>
        <dbReference type="ARBA" id="ARBA00013081"/>
    </source>
</evidence>
<keyword evidence="9" id="KW-0464">Manganese</keyword>
<evidence type="ECO:0000313" key="14">
    <source>
        <dbReference type="Proteomes" id="UP000306102"/>
    </source>
</evidence>
<dbReference type="InterPro" id="IPR029058">
    <property type="entry name" value="AB_hydrolase_fold"/>
</dbReference>
<dbReference type="Pfam" id="PF00481">
    <property type="entry name" value="PP2C"/>
    <property type="match status" value="1"/>
</dbReference>
<dbReference type="EMBL" id="SDRB02012242">
    <property type="protein sequence ID" value="THF98278.1"/>
    <property type="molecule type" value="Genomic_DNA"/>
</dbReference>
<dbReference type="InterPro" id="IPR052370">
    <property type="entry name" value="Meta-cleavage_hydrolase"/>
</dbReference>
<evidence type="ECO:0000256" key="9">
    <source>
        <dbReference type="ARBA" id="ARBA00023211"/>
    </source>
</evidence>
<dbReference type="PANTHER" id="PTHR43139">
    <property type="entry name" value="SI:DKEY-122A22.2"/>
    <property type="match status" value="1"/>
</dbReference>
<evidence type="ECO:0000256" key="7">
    <source>
        <dbReference type="ARBA" id="ARBA00022842"/>
    </source>
</evidence>
<dbReference type="InterPro" id="IPR000073">
    <property type="entry name" value="AB_hydrolase_1"/>
</dbReference>
<sequence length="616" mass="68467">MMQKIGKMRGFVVIASGGCGSGGEFSGGRSSGGSGKGRSHQGPIKYGFNLVKGKANHPMEDYHVAKFVQYHGRELGLFAIYDGHLGDSVPSYLQKHLFPNILKEEEFWTDPNRSISKAYERTDQAILSHSPDLGRGGSTAVTAIIINGRKLWVANVGDSRAVLSRGGQAIQLTIDHEPNTERGSIEDRGGFVSNMPGDVARVNGQLAVSRAFGDKNLKSHLRSDPDVTNADIDGDTDLLILASDGLWKVMANQEAVDIAKKIRDPQKAAKQLVVEALHRESKDDISCVVVRFGGALKLKMAKCFSFTASRDFFYRYFFAYTGLRSVTADLGDNTVIHCWVPKIHIPTKPTLLLIHGFGANAMWQYSDLLRHFVPRFNVYVPDLLFFGRSSTGRPERNEAFQARCLMRLMEAHGAVSVTEKKKMSLVGISYGGFVGYSMAVQFPEAVERIVLCCTGVCLEEKDVESGLFKVADLDEAASILMPQTVDKLRELMKLSYVKPPRGLPSYILSDFIQVMCTDHLKEKRELIEEILKDRKLSNIPKINQRTLIIWGEQDQIFPLELGHRLKSHIGENAELVIIKNGGHAVNLERPKEFTKHLKTFLHGSFLSSPTDKERES</sequence>
<evidence type="ECO:0000256" key="10">
    <source>
        <dbReference type="ARBA" id="ARBA00047761"/>
    </source>
</evidence>
<reference evidence="13 14" key="1">
    <citation type="journal article" date="2018" name="Proc. Natl. Acad. Sci. U.S.A.">
        <title>Draft genome sequence of Camellia sinensis var. sinensis provides insights into the evolution of the tea genome and tea quality.</title>
        <authorList>
            <person name="Wei C."/>
            <person name="Yang H."/>
            <person name="Wang S."/>
            <person name="Zhao J."/>
            <person name="Liu C."/>
            <person name="Gao L."/>
            <person name="Xia E."/>
            <person name="Lu Y."/>
            <person name="Tai Y."/>
            <person name="She G."/>
            <person name="Sun J."/>
            <person name="Cao H."/>
            <person name="Tong W."/>
            <person name="Gao Q."/>
            <person name="Li Y."/>
            <person name="Deng W."/>
            <person name="Jiang X."/>
            <person name="Wang W."/>
            <person name="Chen Q."/>
            <person name="Zhang S."/>
            <person name="Li H."/>
            <person name="Wu J."/>
            <person name="Wang P."/>
            <person name="Li P."/>
            <person name="Shi C."/>
            <person name="Zheng F."/>
            <person name="Jian J."/>
            <person name="Huang B."/>
            <person name="Shan D."/>
            <person name="Shi M."/>
            <person name="Fang C."/>
            <person name="Yue Y."/>
            <person name="Li F."/>
            <person name="Li D."/>
            <person name="Wei S."/>
            <person name="Han B."/>
            <person name="Jiang C."/>
            <person name="Yin Y."/>
            <person name="Xia T."/>
            <person name="Zhang Z."/>
            <person name="Bennetzen J.L."/>
            <person name="Zhao S."/>
            <person name="Wan X."/>
        </authorList>
    </citation>
    <scope>NUCLEOTIDE SEQUENCE [LARGE SCALE GENOMIC DNA]</scope>
    <source>
        <strain evidence="14">cv. Shuchazao</strain>
        <tissue evidence="13">Leaf</tissue>
    </source>
</reference>
<protein>
    <recommendedName>
        <fullName evidence="4">protein-serine/threonine phosphatase</fullName>
        <ecNumber evidence="4">3.1.3.16</ecNumber>
    </recommendedName>
</protein>